<dbReference type="SUPFAM" id="SSF55729">
    <property type="entry name" value="Acyl-CoA N-acyltransferases (Nat)"/>
    <property type="match status" value="1"/>
</dbReference>
<keyword evidence="3" id="KW-1185">Reference proteome</keyword>
<dbReference type="RefSeq" id="WP_173804362.1">
    <property type="nucleotide sequence ID" value="NZ_JABSNM010000003.1"/>
</dbReference>
<dbReference type="PANTHER" id="PTHR43792:SF1">
    <property type="entry name" value="N-ACETYLTRANSFERASE DOMAIN-CONTAINING PROTEIN"/>
    <property type="match status" value="1"/>
</dbReference>
<name>A0ABX2FZD3_9BURK</name>
<evidence type="ECO:0000259" key="1">
    <source>
        <dbReference type="PROSITE" id="PS51186"/>
    </source>
</evidence>
<dbReference type="EMBL" id="JABSNM010000003">
    <property type="protein sequence ID" value="NRT55396.1"/>
    <property type="molecule type" value="Genomic_DNA"/>
</dbReference>
<accession>A0ABX2FZD3</accession>
<proteinExistence type="predicted"/>
<dbReference type="InterPro" id="IPR000182">
    <property type="entry name" value="GNAT_dom"/>
</dbReference>
<gene>
    <name evidence="2" type="ORF">HNQ01_001106</name>
</gene>
<dbReference type="Pfam" id="PF13302">
    <property type="entry name" value="Acetyltransf_3"/>
    <property type="match status" value="1"/>
</dbReference>
<organism evidence="2 3">
    <name type="scientific">Sphaerotilus uruguayifluvii</name>
    <dbReference type="NCBI Taxonomy" id="2735897"/>
    <lineage>
        <taxon>Bacteria</taxon>
        <taxon>Pseudomonadati</taxon>
        <taxon>Pseudomonadota</taxon>
        <taxon>Betaproteobacteria</taxon>
        <taxon>Burkholderiales</taxon>
        <taxon>Sphaerotilaceae</taxon>
        <taxon>Sphaerotilus</taxon>
    </lineage>
</organism>
<dbReference type="InterPro" id="IPR051531">
    <property type="entry name" value="N-acetyltransferase"/>
</dbReference>
<dbReference type="PROSITE" id="PS51186">
    <property type="entry name" value="GNAT"/>
    <property type="match status" value="1"/>
</dbReference>
<dbReference type="Gene3D" id="3.40.630.30">
    <property type="match status" value="1"/>
</dbReference>
<evidence type="ECO:0000313" key="2">
    <source>
        <dbReference type="EMBL" id="NRT55396.1"/>
    </source>
</evidence>
<protein>
    <submittedName>
        <fullName evidence="2">RimJ/RimL family protein N-acetyltransferase</fullName>
    </submittedName>
</protein>
<dbReference type="Proteomes" id="UP001516061">
    <property type="component" value="Unassembled WGS sequence"/>
</dbReference>
<sequence>MDRELTTVRLLLRAPRPGDAAFAFERWATDARVHRHLGWLAHDTVEQTRRQLDWDQACWIKRSAWTWMLVPHGERGPVGMVRLLPQRAGGASHHLQLGYLLAPAWQGRGLMREAVGALVAHALAQPGIWRIDALCDVEHPASARVLEAAGLRREGRLARVLHQPALGEAPRDAWLHAATRAEPGAALALSSPA</sequence>
<feature type="domain" description="N-acetyltransferase" evidence="1">
    <location>
        <begin position="10"/>
        <end position="173"/>
    </location>
</feature>
<dbReference type="InterPro" id="IPR016181">
    <property type="entry name" value="Acyl_CoA_acyltransferase"/>
</dbReference>
<evidence type="ECO:0000313" key="3">
    <source>
        <dbReference type="Proteomes" id="UP001516061"/>
    </source>
</evidence>
<reference evidence="2 3" key="1">
    <citation type="submission" date="2020-05" db="EMBL/GenBank/DDBJ databases">
        <title>Genomic Encyclopedia of Type Strains, Phase IV (KMG-V): Genome sequencing to study the core and pangenomes of soil and plant-associated prokaryotes.</title>
        <authorList>
            <person name="Whitman W."/>
        </authorList>
    </citation>
    <scope>NUCLEOTIDE SEQUENCE [LARGE SCALE GENOMIC DNA]</scope>
    <source>
        <strain evidence="2 3">C29</strain>
    </source>
</reference>
<dbReference type="PANTHER" id="PTHR43792">
    <property type="entry name" value="GNAT FAMILY, PUTATIVE (AFU_ORTHOLOGUE AFUA_3G00765)-RELATED-RELATED"/>
    <property type="match status" value="1"/>
</dbReference>
<comment type="caution">
    <text evidence="2">The sequence shown here is derived from an EMBL/GenBank/DDBJ whole genome shotgun (WGS) entry which is preliminary data.</text>
</comment>